<dbReference type="InterPro" id="IPR000160">
    <property type="entry name" value="GGDEF_dom"/>
</dbReference>
<dbReference type="PROSITE" id="PS50887">
    <property type="entry name" value="GGDEF"/>
    <property type="match status" value="1"/>
</dbReference>
<dbReference type="PANTHER" id="PTHR45138:SF9">
    <property type="entry name" value="DIGUANYLATE CYCLASE DGCM-RELATED"/>
    <property type="match status" value="1"/>
</dbReference>
<dbReference type="RefSeq" id="WP_262994120.1">
    <property type="nucleotide sequence ID" value="NZ_JAOTJC010000008.1"/>
</dbReference>
<dbReference type="PANTHER" id="PTHR45138">
    <property type="entry name" value="REGULATORY COMPONENTS OF SENSORY TRANSDUCTION SYSTEM"/>
    <property type="match status" value="1"/>
</dbReference>
<dbReference type="Proteomes" id="UP001209257">
    <property type="component" value="Unassembled WGS sequence"/>
</dbReference>
<sequence length="301" mass="33268">MDFTTTIYDSTVHDNYYAPADAGSPIPATQLNAFINQLLSTIDLDTLGAVYFRQLSQITGVASLCITDYARQLVFGEHTHSRSVGIELPLVGRLSGLPDQPKSVYYTFNKEPGSSVRARLAQLHQLFTPQLRHAVEYARLRTLATKDSLTGLGNRNGFNDAYSRLICRAQRHMQSFGLLVIDLDNFKAINDSRGHREGDSVLIDVASQISQSLRGEDEAFRFGGDEFCCLLDCQSGEHLKAAAIRLRERIRTSALLSRHNVTVSVGGANYRDNDDMNALFDRADKALYKAKAGGKNAYQAA</sequence>
<evidence type="ECO:0000256" key="1">
    <source>
        <dbReference type="ARBA" id="ARBA00012528"/>
    </source>
</evidence>
<reference evidence="5" key="1">
    <citation type="submission" date="2023-07" db="EMBL/GenBank/DDBJ databases">
        <title>Study on multiphase classification of strain Alteromonas salexigens isolated from the Yellow Sea.</title>
        <authorList>
            <person name="Sun L."/>
        </authorList>
    </citation>
    <scope>NUCLEOTIDE SEQUENCE [LARGE SCALE GENOMIC DNA]</scope>
    <source>
        <strain evidence="5">ASW11-19</strain>
    </source>
</reference>
<evidence type="ECO:0000313" key="5">
    <source>
        <dbReference type="Proteomes" id="UP001209257"/>
    </source>
</evidence>
<dbReference type="EC" id="2.7.7.65" evidence="1"/>
<evidence type="ECO:0000259" key="3">
    <source>
        <dbReference type="PROSITE" id="PS50887"/>
    </source>
</evidence>
<dbReference type="NCBIfam" id="TIGR00254">
    <property type="entry name" value="GGDEF"/>
    <property type="match status" value="1"/>
</dbReference>
<comment type="catalytic activity">
    <reaction evidence="2">
        <text>2 GTP = 3',3'-c-di-GMP + 2 diphosphate</text>
        <dbReference type="Rhea" id="RHEA:24898"/>
        <dbReference type="ChEBI" id="CHEBI:33019"/>
        <dbReference type="ChEBI" id="CHEBI:37565"/>
        <dbReference type="ChEBI" id="CHEBI:58805"/>
        <dbReference type="EC" id="2.7.7.65"/>
    </reaction>
</comment>
<gene>
    <name evidence="4" type="ORF">OCL06_10070</name>
</gene>
<dbReference type="Pfam" id="PF00990">
    <property type="entry name" value="GGDEF"/>
    <property type="match status" value="1"/>
</dbReference>
<evidence type="ECO:0000256" key="2">
    <source>
        <dbReference type="ARBA" id="ARBA00034247"/>
    </source>
</evidence>
<dbReference type="SMART" id="SM00267">
    <property type="entry name" value="GGDEF"/>
    <property type="match status" value="1"/>
</dbReference>
<name>A0ABT2VNR2_9ALTE</name>
<protein>
    <recommendedName>
        <fullName evidence="1">diguanylate cyclase</fullName>
        <ecNumber evidence="1">2.7.7.65</ecNumber>
    </recommendedName>
</protein>
<dbReference type="SUPFAM" id="SSF55073">
    <property type="entry name" value="Nucleotide cyclase"/>
    <property type="match status" value="1"/>
</dbReference>
<accession>A0ABT2VNR2</accession>
<dbReference type="Gene3D" id="3.30.70.270">
    <property type="match status" value="1"/>
</dbReference>
<comment type="caution">
    <text evidence="4">The sequence shown here is derived from an EMBL/GenBank/DDBJ whole genome shotgun (WGS) entry which is preliminary data.</text>
</comment>
<proteinExistence type="predicted"/>
<organism evidence="4 5">
    <name type="scientific">Alteromonas salexigens</name>
    <dbReference type="NCBI Taxonomy" id="2982530"/>
    <lineage>
        <taxon>Bacteria</taxon>
        <taxon>Pseudomonadati</taxon>
        <taxon>Pseudomonadota</taxon>
        <taxon>Gammaproteobacteria</taxon>
        <taxon>Alteromonadales</taxon>
        <taxon>Alteromonadaceae</taxon>
        <taxon>Alteromonas/Salinimonas group</taxon>
        <taxon>Alteromonas</taxon>
    </lineage>
</organism>
<evidence type="ECO:0000313" key="4">
    <source>
        <dbReference type="EMBL" id="MCU7554946.1"/>
    </source>
</evidence>
<dbReference type="InterPro" id="IPR050469">
    <property type="entry name" value="Diguanylate_Cyclase"/>
</dbReference>
<dbReference type="InterPro" id="IPR043128">
    <property type="entry name" value="Rev_trsase/Diguanyl_cyclase"/>
</dbReference>
<dbReference type="CDD" id="cd01949">
    <property type="entry name" value="GGDEF"/>
    <property type="match status" value="1"/>
</dbReference>
<feature type="domain" description="GGDEF" evidence="3">
    <location>
        <begin position="174"/>
        <end position="301"/>
    </location>
</feature>
<dbReference type="InterPro" id="IPR029787">
    <property type="entry name" value="Nucleotide_cyclase"/>
</dbReference>
<keyword evidence="5" id="KW-1185">Reference proteome</keyword>
<dbReference type="EMBL" id="JAOTJC010000008">
    <property type="protein sequence ID" value="MCU7554946.1"/>
    <property type="molecule type" value="Genomic_DNA"/>
</dbReference>